<evidence type="ECO:0000313" key="2">
    <source>
        <dbReference type="EMBL" id="RQW10914.1"/>
    </source>
</evidence>
<reference evidence="2 3" key="1">
    <citation type="submission" date="2018-11" db="EMBL/GenBank/DDBJ databases">
        <title>Genome sequence of strain 7197.</title>
        <authorList>
            <person name="Gao J."/>
            <person name="Sun J."/>
        </authorList>
    </citation>
    <scope>NUCLEOTIDE SEQUENCE [LARGE SCALE GENOMIC DNA]</scope>
    <source>
        <strain evidence="2 3">7197</strain>
    </source>
</reference>
<proteinExistence type="predicted"/>
<dbReference type="SUPFAM" id="SSF53448">
    <property type="entry name" value="Nucleotide-diphospho-sugar transferases"/>
    <property type="match status" value="1"/>
</dbReference>
<dbReference type="Gene3D" id="3.90.550.10">
    <property type="entry name" value="Spore Coat Polysaccharide Biosynthesis Protein SpsA, Chain A"/>
    <property type="match status" value="1"/>
</dbReference>
<accession>A0A3N9P757</accession>
<dbReference type="EMBL" id="RQPI01000007">
    <property type="protein sequence ID" value="RQW10914.1"/>
    <property type="molecule type" value="Genomic_DNA"/>
</dbReference>
<dbReference type="GO" id="GO:0016740">
    <property type="term" value="F:transferase activity"/>
    <property type="evidence" value="ECO:0007669"/>
    <property type="project" value="UniProtKB-KW"/>
</dbReference>
<dbReference type="AlphaFoldDB" id="A0A3N9P757"/>
<keyword evidence="3" id="KW-1185">Reference proteome</keyword>
<dbReference type="Pfam" id="PF00535">
    <property type="entry name" value="Glycos_transf_2"/>
    <property type="match status" value="1"/>
</dbReference>
<dbReference type="InterPro" id="IPR050834">
    <property type="entry name" value="Glycosyltransf_2"/>
</dbReference>
<comment type="caution">
    <text evidence="2">The sequence shown here is derived from an EMBL/GenBank/DDBJ whole genome shotgun (WGS) entry which is preliminary data.</text>
</comment>
<dbReference type="InterPro" id="IPR001173">
    <property type="entry name" value="Glyco_trans_2-like"/>
</dbReference>
<feature type="domain" description="Glycosyltransferase 2-like" evidence="1">
    <location>
        <begin position="33"/>
        <end position="215"/>
    </location>
</feature>
<dbReference type="PANTHER" id="PTHR43685">
    <property type="entry name" value="GLYCOSYLTRANSFERASE"/>
    <property type="match status" value="1"/>
</dbReference>
<dbReference type="InterPro" id="IPR029044">
    <property type="entry name" value="Nucleotide-diphossugar_trans"/>
</dbReference>
<dbReference type="Proteomes" id="UP000282529">
    <property type="component" value="Unassembled WGS sequence"/>
</dbReference>
<evidence type="ECO:0000259" key="1">
    <source>
        <dbReference type="Pfam" id="PF00535"/>
    </source>
</evidence>
<evidence type="ECO:0000313" key="3">
    <source>
        <dbReference type="Proteomes" id="UP000282529"/>
    </source>
</evidence>
<protein>
    <submittedName>
        <fullName evidence="2">Glycosyltransferase</fullName>
    </submittedName>
</protein>
<dbReference type="CDD" id="cd00761">
    <property type="entry name" value="Glyco_tranf_GTA_type"/>
    <property type="match status" value="1"/>
</dbReference>
<keyword evidence="2" id="KW-0808">Transferase</keyword>
<dbReference type="PANTHER" id="PTHR43685:SF2">
    <property type="entry name" value="GLYCOSYLTRANSFERASE 2-LIKE DOMAIN-CONTAINING PROTEIN"/>
    <property type="match status" value="1"/>
</dbReference>
<sequence>MSAAQRRRSLENSILVFIFSKRGGSLSNSLKLSVAICTRNRHEDMRKCLKSIFGQQGISGSAIEILIIDDGDTEEAWLEEVRREMPSSMELGYHRKKREEAGLLKSRIYATHASKYEILLFLDDDVELEPDYLAVLLQTFDRFPDAVGVGGVDQSFSCSLKGRLLMLVSGRSRLAPGKLSYSGFASAMNLWNRQKEIFRTEFLHGCNMCFRKSALRDVEPVEWLNGYSLGEDLYLSYIASLHGPMVVNPGLKLVHYGSPASRDKEEQVAYTKVMNHYELLKLRTGITPFRYAMLLWTAGFLYAETALKRRKEASSGYLRGIRALRGAQARSESPGV</sequence>
<dbReference type="OrthoDB" id="140893at2"/>
<gene>
    <name evidence="2" type="ORF">EH198_14280</name>
</gene>
<name>A0A3N9P757_9BACL</name>
<organism evidence="2 3">
    <name type="scientific">Paenibacillus rhizophilus</name>
    <dbReference type="NCBI Taxonomy" id="1850366"/>
    <lineage>
        <taxon>Bacteria</taxon>
        <taxon>Bacillati</taxon>
        <taxon>Bacillota</taxon>
        <taxon>Bacilli</taxon>
        <taxon>Bacillales</taxon>
        <taxon>Paenibacillaceae</taxon>
        <taxon>Paenibacillus</taxon>
    </lineage>
</organism>